<dbReference type="GO" id="GO:0003677">
    <property type="term" value="F:DNA binding"/>
    <property type="evidence" value="ECO:0007669"/>
    <property type="project" value="InterPro"/>
</dbReference>
<dbReference type="OrthoDB" id="5958095at2"/>
<dbReference type="PROSITE" id="PS50943">
    <property type="entry name" value="HTH_CROC1"/>
    <property type="match status" value="1"/>
</dbReference>
<dbReference type="STRING" id="993689.GCA_002077135_00158"/>
<dbReference type="SMART" id="SM00530">
    <property type="entry name" value="HTH_XRE"/>
    <property type="match status" value="1"/>
</dbReference>
<evidence type="ECO:0000313" key="3">
    <source>
        <dbReference type="Proteomes" id="UP000307749"/>
    </source>
</evidence>
<protein>
    <recommendedName>
        <fullName evidence="1">HTH cro/C1-type domain-containing protein</fullName>
    </recommendedName>
</protein>
<dbReference type="CDD" id="cd00093">
    <property type="entry name" value="HTH_XRE"/>
    <property type="match status" value="1"/>
</dbReference>
<dbReference type="RefSeq" id="WP_081130208.1">
    <property type="nucleotide sequence ID" value="NZ_LDOS01000005.1"/>
</dbReference>
<comment type="caution">
    <text evidence="2">The sequence shown here is derived from an EMBL/GenBank/DDBJ whole genome shotgun (WGS) entry which is preliminary data.</text>
</comment>
<dbReference type="Proteomes" id="UP000307749">
    <property type="component" value="Unassembled WGS sequence"/>
</dbReference>
<name>A0A4S3KSS6_9GAMM</name>
<feature type="domain" description="HTH cro/C1-type" evidence="1">
    <location>
        <begin position="10"/>
        <end position="65"/>
    </location>
</feature>
<dbReference type="Gene3D" id="1.10.260.40">
    <property type="entry name" value="lambda repressor-like DNA-binding domains"/>
    <property type="match status" value="1"/>
</dbReference>
<evidence type="ECO:0000259" key="1">
    <source>
        <dbReference type="PROSITE" id="PS50943"/>
    </source>
</evidence>
<accession>A0A4S3KSS6</accession>
<gene>
    <name evidence="2" type="ORF">B1806_03860</name>
</gene>
<dbReference type="EMBL" id="MWQO01000014">
    <property type="protein sequence ID" value="THD11264.1"/>
    <property type="molecule type" value="Genomic_DNA"/>
</dbReference>
<evidence type="ECO:0000313" key="2">
    <source>
        <dbReference type="EMBL" id="THD11264.1"/>
    </source>
</evidence>
<proteinExistence type="predicted"/>
<dbReference type="SUPFAM" id="SSF47413">
    <property type="entry name" value="lambda repressor-like DNA-binding domains"/>
    <property type="match status" value="1"/>
</dbReference>
<dbReference type="InterPro" id="IPR010982">
    <property type="entry name" value="Lambda_DNA-bd_dom_sf"/>
</dbReference>
<organism evidence="2 3">
    <name type="scientific">Metallibacterium scheffleri</name>
    <dbReference type="NCBI Taxonomy" id="993689"/>
    <lineage>
        <taxon>Bacteria</taxon>
        <taxon>Pseudomonadati</taxon>
        <taxon>Pseudomonadota</taxon>
        <taxon>Gammaproteobacteria</taxon>
        <taxon>Lysobacterales</taxon>
        <taxon>Rhodanobacteraceae</taxon>
        <taxon>Metallibacterium</taxon>
    </lineage>
</organism>
<sequence length="128" mass="14308">MAESAFGAVLRTLRERRELSLRDLAALAEVDHAYISKIERGDKEPPPEETFLRLSRHLKPSPHELALLKFLRANNAVEPALAMEAFGDAEVTPDIMAIAVSVVHRSSGRPTPAEWLNRAKRAKRAMEE</sequence>
<dbReference type="InterPro" id="IPR001387">
    <property type="entry name" value="Cro/C1-type_HTH"/>
</dbReference>
<dbReference type="Pfam" id="PF13560">
    <property type="entry name" value="HTH_31"/>
    <property type="match status" value="1"/>
</dbReference>
<dbReference type="AlphaFoldDB" id="A0A4S3KSS6"/>
<keyword evidence="3" id="KW-1185">Reference proteome</keyword>
<reference evidence="2 3" key="1">
    <citation type="submission" date="2017-02" db="EMBL/GenBank/DDBJ databases">
        <title>Whole genome sequencing of Metallibacterium scheffleri DSM 24874 (T).</title>
        <authorList>
            <person name="Kumar S."/>
            <person name="Patil P."/>
            <person name="Patil P.B."/>
        </authorList>
    </citation>
    <scope>NUCLEOTIDE SEQUENCE [LARGE SCALE GENOMIC DNA]</scope>
    <source>
        <strain evidence="2 3">DSM 24874</strain>
    </source>
</reference>